<proteinExistence type="predicted"/>
<evidence type="ECO:0000313" key="3">
    <source>
        <dbReference type="Proteomes" id="UP000050525"/>
    </source>
</evidence>
<reference evidence="2 3" key="1">
    <citation type="journal article" date="2012" name="Genome Biol.">
        <title>Sequencing three crocodilian genomes to illuminate the evolution of archosaurs and amniotes.</title>
        <authorList>
            <person name="St John J.A."/>
            <person name="Braun E.L."/>
            <person name="Isberg S.R."/>
            <person name="Miles L.G."/>
            <person name="Chong A.Y."/>
            <person name="Gongora J."/>
            <person name="Dalzell P."/>
            <person name="Moran C."/>
            <person name="Bed'hom B."/>
            <person name="Abzhanov A."/>
            <person name="Burgess S.C."/>
            <person name="Cooksey A.M."/>
            <person name="Castoe T.A."/>
            <person name="Crawford N.G."/>
            <person name="Densmore L.D."/>
            <person name="Drew J.C."/>
            <person name="Edwards S.V."/>
            <person name="Faircloth B.C."/>
            <person name="Fujita M.K."/>
            <person name="Greenwold M.J."/>
            <person name="Hoffmann F.G."/>
            <person name="Howard J.M."/>
            <person name="Iguchi T."/>
            <person name="Janes D.E."/>
            <person name="Khan S.Y."/>
            <person name="Kohno S."/>
            <person name="de Koning A.J."/>
            <person name="Lance S.L."/>
            <person name="McCarthy F.M."/>
            <person name="McCormack J.E."/>
            <person name="Merchant M.E."/>
            <person name="Peterson D.G."/>
            <person name="Pollock D.D."/>
            <person name="Pourmand N."/>
            <person name="Raney B.J."/>
            <person name="Roessler K.A."/>
            <person name="Sanford J.R."/>
            <person name="Sawyer R.H."/>
            <person name="Schmidt C.J."/>
            <person name="Triplett E.W."/>
            <person name="Tuberville T.D."/>
            <person name="Venegas-Anaya M."/>
            <person name="Howard J.T."/>
            <person name="Jarvis E.D."/>
            <person name="Guillette L.J.Jr."/>
            <person name="Glenn T.C."/>
            <person name="Green R.E."/>
            <person name="Ray D.A."/>
        </authorList>
    </citation>
    <scope>NUCLEOTIDE SEQUENCE [LARGE SCALE GENOMIC DNA]</scope>
    <source>
        <strain evidence="2">KSC_2009_1</strain>
    </source>
</reference>
<name>A0A151MQH7_ALLMI</name>
<evidence type="ECO:0000256" key="1">
    <source>
        <dbReference type="SAM" id="MobiDB-lite"/>
    </source>
</evidence>
<feature type="region of interest" description="Disordered" evidence="1">
    <location>
        <begin position="43"/>
        <end position="62"/>
    </location>
</feature>
<protein>
    <submittedName>
        <fullName evidence="2">Uncharacterized protein</fullName>
    </submittedName>
</protein>
<organism evidence="2 3">
    <name type="scientific">Alligator mississippiensis</name>
    <name type="common">American alligator</name>
    <dbReference type="NCBI Taxonomy" id="8496"/>
    <lineage>
        <taxon>Eukaryota</taxon>
        <taxon>Metazoa</taxon>
        <taxon>Chordata</taxon>
        <taxon>Craniata</taxon>
        <taxon>Vertebrata</taxon>
        <taxon>Euteleostomi</taxon>
        <taxon>Archelosauria</taxon>
        <taxon>Archosauria</taxon>
        <taxon>Crocodylia</taxon>
        <taxon>Alligatoridae</taxon>
        <taxon>Alligatorinae</taxon>
        <taxon>Alligator</taxon>
    </lineage>
</organism>
<dbReference type="AlphaFoldDB" id="A0A151MQH7"/>
<evidence type="ECO:0000313" key="2">
    <source>
        <dbReference type="EMBL" id="KYO26762.1"/>
    </source>
</evidence>
<gene>
    <name evidence="2" type="ORF">Y1Q_0019225</name>
</gene>
<dbReference type="Proteomes" id="UP000050525">
    <property type="component" value="Unassembled WGS sequence"/>
</dbReference>
<dbReference type="EMBL" id="AKHW03005461">
    <property type="protein sequence ID" value="KYO26762.1"/>
    <property type="molecule type" value="Genomic_DNA"/>
</dbReference>
<accession>A0A151MQH7</accession>
<keyword evidence="3" id="KW-1185">Reference proteome</keyword>
<feature type="compositionally biased region" description="Polar residues" evidence="1">
    <location>
        <begin position="43"/>
        <end position="53"/>
    </location>
</feature>
<comment type="caution">
    <text evidence="2">The sequence shown here is derived from an EMBL/GenBank/DDBJ whole genome shotgun (WGS) entry which is preliminary data.</text>
</comment>
<sequence length="111" mass="11936">MSSTTQPGNLLKTLRLNMSLTNCQVHAQADNHEQSRITSTFHLNGGRTASDQLASPGRHHRSRGHIPNKMLLMLASGSADHPCSTGDEWSRCPGSFGPVLGLNVSLIADHP</sequence>